<dbReference type="SUPFAM" id="SSF56300">
    <property type="entry name" value="Metallo-dependent phosphatases"/>
    <property type="match status" value="1"/>
</dbReference>
<organism evidence="2 3">
    <name type="scientific">Paenibacillus radicis</name>
    <name type="common">ex Gao et al. 2016</name>
    <dbReference type="NCBI Taxonomy" id="1737354"/>
    <lineage>
        <taxon>Bacteria</taxon>
        <taxon>Bacillati</taxon>
        <taxon>Bacillota</taxon>
        <taxon>Bacilli</taxon>
        <taxon>Bacillales</taxon>
        <taxon>Paenibacillaceae</taxon>
        <taxon>Paenibacillus</taxon>
    </lineage>
</organism>
<feature type="domain" description="Calcineurin-like phosphoesterase" evidence="1">
    <location>
        <begin position="4"/>
        <end position="193"/>
    </location>
</feature>
<dbReference type="RefSeq" id="WP_188891642.1">
    <property type="nucleotide sequence ID" value="NZ_BMHY01000010.1"/>
</dbReference>
<dbReference type="Gene3D" id="3.60.21.10">
    <property type="match status" value="1"/>
</dbReference>
<gene>
    <name evidence="2" type="ORF">GCM10010918_45030</name>
</gene>
<dbReference type="EMBL" id="BMHY01000010">
    <property type="protein sequence ID" value="GGG82601.1"/>
    <property type="molecule type" value="Genomic_DNA"/>
</dbReference>
<dbReference type="GO" id="GO:0008803">
    <property type="term" value="F:bis(5'-nucleosyl)-tetraphosphatase (symmetrical) activity"/>
    <property type="evidence" value="ECO:0007669"/>
    <property type="project" value="TreeGrafter"/>
</dbReference>
<protein>
    <submittedName>
        <fullName evidence="2">Serine/threonine protein phosphatase</fullName>
    </submittedName>
</protein>
<keyword evidence="3" id="KW-1185">Reference proteome</keyword>
<dbReference type="GO" id="GO:0016791">
    <property type="term" value="F:phosphatase activity"/>
    <property type="evidence" value="ECO:0007669"/>
    <property type="project" value="TreeGrafter"/>
</dbReference>
<dbReference type="InterPro" id="IPR029052">
    <property type="entry name" value="Metallo-depent_PP-like"/>
</dbReference>
<dbReference type="InterPro" id="IPR004843">
    <property type="entry name" value="Calcineurin-like_PHP"/>
</dbReference>
<dbReference type="InterPro" id="IPR050126">
    <property type="entry name" value="Ap4A_hydrolase"/>
</dbReference>
<dbReference type="AlphaFoldDB" id="A0A917HLP8"/>
<proteinExistence type="predicted"/>
<dbReference type="GO" id="GO:0110154">
    <property type="term" value="P:RNA decapping"/>
    <property type="evidence" value="ECO:0007669"/>
    <property type="project" value="TreeGrafter"/>
</dbReference>
<dbReference type="GO" id="GO:0005737">
    <property type="term" value="C:cytoplasm"/>
    <property type="evidence" value="ECO:0007669"/>
    <property type="project" value="TreeGrafter"/>
</dbReference>
<evidence type="ECO:0000259" key="1">
    <source>
        <dbReference type="Pfam" id="PF00149"/>
    </source>
</evidence>
<evidence type="ECO:0000313" key="2">
    <source>
        <dbReference type="EMBL" id="GGG82601.1"/>
    </source>
</evidence>
<sequence>MTKRTLVISDIHGCYDAFNRLLELAAYDPADDLLLLLGDFVDKGPDSRLVVEQTLGLVRDHGAIAIKGNHDERFVHVARSGNGEAEGKFFKHGGFDTFASYVGKAAVKGTSPEKLLPEFRDTINGSYAHHIEFLEQLPYYYEDDWYIYVHAGLNPRYALNWKQQPKRDFLYMKEPFHRADPFLSKVVVFGHTKTIDLHGKPDVWFGKGKIGIDGGCSVGLQLNALEIMGPDLIRTLQVPSIRGRI</sequence>
<dbReference type="PANTHER" id="PTHR42850">
    <property type="entry name" value="METALLOPHOSPHOESTERASE"/>
    <property type="match status" value="1"/>
</dbReference>
<reference evidence="2 3" key="1">
    <citation type="journal article" date="2014" name="Int. J. Syst. Evol. Microbiol.">
        <title>Complete genome sequence of Corynebacterium casei LMG S-19264T (=DSM 44701T), isolated from a smear-ripened cheese.</title>
        <authorList>
            <consortium name="US DOE Joint Genome Institute (JGI-PGF)"/>
            <person name="Walter F."/>
            <person name="Albersmeier A."/>
            <person name="Kalinowski J."/>
            <person name="Ruckert C."/>
        </authorList>
    </citation>
    <scope>NUCLEOTIDE SEQUENCE [LARGE SCALE GENOMIC DNA]</scope>
    <source>
        <strain evidence="2 3">CGMCC 1.15286</strain>
    </source>
</reference>
<accession>A0A917HLP8</accession>
<evidence type="ECO:0000313" key="3">
    <source>
        <dbReference type="Proteomes" id="UP000600247"/>
    </source>
</evidence>
<dbReference type="Pfam" id="PF00149">
    <property type="entry name" value="Metallophos"/>
    <property type="match status" value="1"/>
</dbReference>
<name>A0A917HLP8_9BACL</name>
<dbReference type="PANTHER" id="PTHR42850:SF4">
    <property type="entry name" value="ZINC-DEPENDENT ENDOPOLYPHOSPHATASE"/>
    <property type="match status" value="1"/>
</dbReference>
<dbReference type="Proteomes" id="UP000600247">
    <property type="component" value="Unassembled WGS sequence"/>
</dbReference>
<comment type="caution">
    <text evidence="2">The sequence shown here is derived from an EMBL/GenBank/DDBJ whole genome shotgun (WGS) entry which is preliminary data.</text>
</comment>